<dbReference type="GO" id="GO:0080008">
    <property type="term" value="C:Cul4-RING E3 ubiquitin ligase complex"/>
    <property type="evidence" value="ECO:0007669"/>
    <property type="project" value="TreeGrafter"/>
</dbReference>
<accession>A0A8S4NMR3</accession>
<gene>
    <name evidence="2" type="ORF">OFUS_LOCUS9507</name>
</gene>
<reference evidence="2" key="1">
    <citation type="submission" date="2022-03" db="EMBL/GenBank/DDBJ databases">
        <authorList>
            <person name="Martin C."/>
        </authorList>
    </citation>
    <scope>NUCLEOTIDE SEQUENCE</scope>
</reference>
<dbReference type="InterPro" id="IPR027417">
    <property type="entry name" value="P-loop_NTPase"/>
</dbReference>
<feature type="non-terminal residue" evidence="2">
    <location>
        <position position="189"/>
    </location>
</feature>
<keyword evidence="3" id="KW-1185">Reference proteome</keyword>
<dbReference type="Proteomes" id="UP000749559">
    <property type="component" value="Unassembled WGS sequence"/>
</dbReference>
<keyword evidence="1" id="KW-0677">Repeat</keyword>
<evidence type="ECO:0000313" key="3">
    <source>
        <dbReference type="Proteomes" id="UP000749559"/>
    </source>
</evidence>
<dbReference type="SUPFAM" id="SSF52540">
    <property type="entry name" value="P-loop containing nucleoside triphosphate hydrolases"/>
    <property type="match status" value="1"/>
</dbReference>
<dbReference type="EMBL" id="CAIIXF020000005">
    <property type="protein sequence ID" value="CAH1783140.1"/>
    <property type="molecule type" value="Genomic_DNA"/>
</dbReference>
<organism evidence="2 3">
    <name type="scientific">Owenia fusiformis</name>
    <name type="common">Polychaete worm</name>
    <dbReference type="NCBI Taxonomy" id="6347"/>
    <lineage>
        <taxon>Eukaryota</taxon>
        <taxon>Metazoa</taxon>
        <taxon>Spiralia</taxon>
        <taxon>Lophotrochozoa</taxon>
        <taxon>Annelida</taxon>
        <taxon>Polychaeta</taxon>
        <taxon>Sedentaria</taxon>
        <taxon>Canalipalpata</taxon>
        <taxon>Sabellida</taxon>
        <taxon>Oweniida</taxon>
        <taxon>Oweniidae</taxon>
        <taxon>Owenia</taxon>
    </lineage>
</organism>
<sequence length="189" mass="21622">KGWHVFYHFVGAVPGSTELEKLLKRLLKEMGVETDMVKDLDSAAQFTCGALNNEKTRPTVIIVDALNQLDNDTAAEVVSWVPKKLAPQIRCVFSMIPDTPQHKVFQSREPQPYMMNLTPLDMESRTDIIKDMLGKYNKSLDKQQMQTLLSKESSQNPLWLSLACEELRVFGNFRMISQKIEEMKDGLWS</sequence>
<dbReference type="AlphaFoldDB" id="A0A8S4NMR3"/>
<dbReference type="OrthoDB" id="427368at2759"/>
<evidence type="ECO:0000256" key="1">
    <source>
        <dbReference type="ARBA" id="ARBA00022737"/>
    </source>
</evidence>
<dbReference type="InterPro" id="IPR051191">
    <property type="entry name" value="DCAF12"/>
</dbReference>
<proteinExistence type="predicted"/>
<comment type="caution">
    <text evidence="2">The sequence shown here is derived from an EMBL/GenBank/DDBJ whole genome shotgun (WGS) entry which is preliminary data.</text>
</comment>
<protein>
    <submittedName>
        <fullName evidence="2">Uncharacterized protein</fullName>
    </submittedName>
</protein>
<name>A0A8S4NMR3_OWEFU</name>
<dbReference type="PANTHER" id="PTHR19860">
    <property type="entry name" value="DDB1- AND CUL4-ASSOCIATED FACTOR 12-RELATED"/>
    <property type="match status" value="1"/>
</dbReference>
<dbReference type="PANTHER" id="PTHR19860:SF14">
    <property type="entry name" value="DUF4062 DOMAIN-CONTAINING PROTEIN"/>
    <property type="match status" value="1"/>
</dbReference>
<evidence type="ECO:0000313" key="2">
    <source>
        <dbReference type="EMBL" id="CAH1783140.1"/>
    </source>
</evidence>